<keyword evidence="11" id="KW-1185">Reference proteome</keyword>
<evidence type="ECO:0000256" key="4">
    <source>
        <dbReference type="ARBA" id="ARBA00022741"/>
    </source>
</evidence>
<evidence type="ECO:0000256" key="3">
    <source>
        <dbReference type="ARBA" id="ARBA00022679"/>
    </source>
</evidence>
<comment type="similarity">
    <text evidence="1">Belongs to the protein kinase superfamily. CAMK Ser/Thr protein kinase family.</text>
</comment>
<dbReference type="CDD" id="cd14193">
    <property type="entry name" value="STKc_MLCK4"/>
    <property type="match status" value="1"/>
</dbReference>
<dbReference type="Gene3D" id="1.10.510.10">
    <property type="entry name" value="Transferase(Phosphotransferase) domain 1"/>
    <property type="match status" value="1"/>
</dbReference>
<feature type="compositionally biased region" description="Polar residues" evidence="8">
    <location>
        <begin position="119"/>
        <end position="131"/>
    </location>
</feature>
<reference evidence="10 11" key="1">
    <citation type="submission" date="2019-11" db="EMBL/GenBank/DDBJ databases">
        <authorList>
            <person name="Yang C."/>
            <person name="Li F."/>
        </authorList>
    </citation>
    <scope>NUCLEOTIDE SEQUENCE [LARGE SCALE GENOMIC DNA]</scope>
    <source>
        <strain evidence="10">KB4526</strain>
        <tissue evidence="10">Muscle</tissue>
    </source>
</reference>
<feature type="region of interest" description="Disordered" evidence="8">
    <location>
        <begin position="331"/>
        <end position="354"/>
    </location>
</feature>
<feature type="region of interest" description="Disordered" evidence="8">
    <location>
        <begin position="85"/>
        <end position="154"/>
    </location>
</feature>
<evidence type="ECO:0000313" key="11">
    <source>
        <dbReference type="Proteomes" id="UP000475037"/>
    </source>
</evidence>
<dbReference type="Gene3D" id="3.30.200.20">
    <property type="entry name" value="Phosphorylase Kinase, domain 1"/>
    <property type="match status" value="1"/>
</dbReference>
<feature type="non-terminal residue" evidence="10">
    <location>
        <position position="1"/>
    </location>
</feature>
<evidence type="ECO:0000256" key="8">
    <source>
        <dbReference type="SAM" id="MobiDB-lite"/>
    </source>
</evidence>
<comment type="caution">
    <text evidence="10">The sequence shown here is derived from an EMBL/GenBank/DDBJ whole genome shotgun (WGS) entry which is preliminary data.</text>
</comment>
<feature type="compositionally biased region" description="Basic and acidic residues" evidence="8">
    <location>
        <begin position="88"/>
        <end position="102"/>
    </location>
</feature>
<dbReference type="PROSITE" id="PS00108">
    <property type="entry name" value="PROTEIN_KINASE_ST"/>
    <property type="match status" value="1"/>
</dbReference>
<keyword evidence="5 10" id="KW-0418">Kinase</keyword>
<feature type="compositionally biased region" description="Basic and acidic residues" evidence="8">
    <location>
        <begin position="185"/>
        <end position="198"/>
    </location>
</feature>
<dbReference type="InterPro" id="IPR017441">
    <property type="entry name" value="Protein_kinase_ATP_BS"/>
</dbReference>
<name>A0A6G1ARD9_CROCR</name>
<dbReference type="Proteomes" id="UP000475037">
    <property type="component" value="Unassembled WGS sequence"/>
</dbReference>
<evidence type="ECO:0000313" key="10">
    <source>
        <dbReference type="EMBL" id="KAF0878120.1"/>
    </source>
</evidence>
<feature type="domain" description="Protein kinase" evidence="9">
    <location>
        <begin position="400"/>
        <end position="655"/>
    </location>
</feature>
<keyword evidence="4 7" id="KW-0547">Nucleotide-binding</keyword>
<dbReference type="FunFam" id="3.30.200.20:FF:000196">
    <property type="entry name" value="Myosin light chain kinase family, member 4"/>
    <property type="match status" value="1"/>
</dbReference>
<evidence type="ECO:0000256" key="2">
    <source>
        <dbReference type="ARBA" id="ARBA00022527"/>
    </source>
</evidence>
<accession>A0A6G1ARD9</accession>
<dbReference type="PROSITE" id="PS00107">
    <property type="entry name" value="PROTEIN_KINASE_ATP"/>
    <property type="match status" value="1"/>
</dbReference>
<keyword evidence="2" id="KW-0723">Serine/threonine-protein kinase</keyword>
<feature type="binding site" evidence="7">
    <location>
        <position position="429"/>
    </location>
    <ligand>
        <name>ATP</name>
        <dbReference type="ChEBI" id="CHEBI:30616"/>
    </ligand>
</feature>
<feature type="region of interest" description="Disordered" evidence="8">
    <location>
        <begin position="185"/>
        <end position="245"/>
    </location>
</feature>
<gene>
    <name evidence="10" type="primary">Mylk4</name>
    <name evidence="10" type="ORF">FOF47_R18552</name>
</gene>
<dbReference type="InterPro" id="IPR000719">
    <property type="entry name" value="Prot_kinase_dom"/>
</dbReference>
<sequence>SFFFYSQEEGTLRAHDCVLFYKSETERDENHTPDSNLISLTTKMLKVKRLEEINTCYNSNKLEKMAFFHCMEKVEKVKCFLEESSSEQDSRSGKNEAKEKSRSHPGLKEMTPVKGKRTSALTERSSQKNQLSSEKEKVNKLNKKNSEKTNASLAQRSFAKFHTERLQDKVEDLALRNSIQSRENIETRDISSTERLNRQENNSSGDDKQASVDKNERPVFQGEKSGLRSKEDTNEREVEKKGEPAIANETVLDKCSNKKQYVDKINGDQFHERCISNVKAISTSRISENSAIAPIFRNAEQAEHIGSSKRRVTEECFIKEDNKKSRIDVASTGEGHAFRTQETRQAQGSLQGKPLVSAGIKTSRQQDLVTPLDDVPAPPAPFNHRIVTAKQAAVNSFYTVSRTEILGGGRFGQVHKCEEKATGLKLAAKIIKTRGTKDKDEVKNEINIMNQLDHVNLIQLYDAFESKNDIVLVMEYVDGGELFDRIIDDNYNLTEFDTILFIKQICEGIKHMHQMYILHLDLKPENILCVNRDAKQIKIIDFGLARRYKPREKLKVNFGTPEFLAPEVVNYDFVSFPTDMWSVGVIAYMLLSGLSPFLGDNDAETLSNILACRWDLQDEEFQDISEEAREFISKLLIKEKSWRISASEALKHPWLSDHKLHSRLISQVTKACCFSSPFLADL</sequence>
<dbReference type="PANTHER" id="PTHR24347">
    <property type="entry name" value="SERINE/THREONINE-PROTEIN KINASE"/>
    <property type="match status" value="1"/>
</dbReference>
<evidence type="ECO:0000259" key="9">
    <source>
        <dbReference type="PROSITE" id="PS50011"/>
    </source>
</evidence>
<dbReference type="FunFam" id="1.10.510.10:FF:000135">
    <property type="entry name" value="Putative myosin light chain kinase 3"/>
    <property type="match status" value="1"/>
</dbReference>
<dbReference type="SUPFAM" id="SSF56112">
    <property type="entry name" value="Protein kinase-like (PK-like)"/>
    <property type="match status" value="1"/>
</dbReference>
<feature type="compositionally biased region" description="Basic and acidic residues" evidence="8">
    <location>
        <begin position="225"/>
        <end position="243"/>
    </location>
</feature>
<dbReference type="SMART" id="SM00220">
    <property type="entry name" value="S_TKc"/>
    <property type="match status" value="1"/>
</dbReference>
<dbReference type="InterPro" id="IPR011009">
    <property type="entry name" value="Kinase-like_dom_sf"/>
</dbReference>
<feature type="non-terminal residue" evidence="10">
    <location>
        <position position="682"/>
    </location>
</feature>
<evidence type="ECO:0000256" key="5">
    <source>
        <dbReference type="ARBA" id="ARBA00022777"/>
    </source>
</evidence>
<dbReference type="GO" id="GO:0004674">
    <property type="term" value="F:protein serine/threonine kinase activity"/>
    <property type="evidence" value="ECO:0007669"/>
    <property type="project" value="UniProtKB-KW"/>
</dbReference>
<dbReference type="InterPro" id="IPR008271">
    <property type="entry name" value="Ser/Thr_kinase_AS"/>
</dbReference>
<feature type="compositionally biased region" description="Basic and acidic residues" evidence="8">
    <location>
        <begin position="205"/>
        <end position="217"/>
    </location>
</feature>
<dbReference type="EMBL" id="VOAJ01004073">
    <property type="protein sequence ID" value="KAF0878120.1"/>
    <property type="molecule type" value="Genomic_DNA"/>
</dbReference>
<dbReference type="AlphaFoldDB" id="A0A6G1ARD9"/>
<evidence type="ECO:0000256" key="1">
    <source>
        <dbReference type="ARBA" id="ARBA00006692"/>
    </source>
</evidence>
<proteinExistence type="inferred from homology"/>
<dbReference type="PROSITE" id="PS50011">
    <property type="entry name" value="PROTEIN_KINASE_DOM"/>
    <property type="match status" value="1"/>
</dbReference>
<evidence type="ECO:0000256" key="7">
    <source>
        <dbReference type="PROSITE-ProRule" id="PRU10141"/>
    </source>
</evidence>
<protein>
    <submittedName>
        <fullName evidence="10">MYLK4 kinase</fullName>
    </submittedName>
</protein>
<keyword evidence="6 7" id="KW-0067">ATP-binding</keyword>
<dbReference type="Pfam" id="PF00069">
    <property type="entry name" value="Pkinase"/>
    <property type="match status" value="1"/>
</dbReference>
<dbReference type="GO" id="GO:0005524">
    <property type="term" value="F:ATP binding"/>
    <property type="evidence" value="ECO:0007669"/>
    <property type="project" value="UniProtKB-UniRule"/>
</dbReference>
<keyword evidence="3" id="KW-0808">Transferase</keyword>
<evidence type="ECO:0000256" key="6">
    <source>
        <dbReference type="ARBA" id="ARBA00022840"/>
    </source>
</evidence>
<feature type="compositionally biased region" description="Basic and acidic residues" evidence="8">
    <location>
        <begin position="133"/>
        <end position="147"/>
    </location>
</feature>
<organism evidence="10 11">
    <name type="scientific">Crocuta crocuta</name>
    <name type="common">Spotted hyena</name>
    <dbReference type="NCBI Taxonomy" id="9678"/>
    <lineage>
        <taxon>Eukaryota</taxon>
        <taxon>Metazoa</taxon>
        <taxon>Chordata</taxon>
        <taxon>Craniata</taxon>
        <taxon>Vertebrata</taxon>
        <taxon>Euteleostomi</taxon>
        <taxon>Mammalia</taxon>
        <taxon>Eutheria</taxon>
        <taxon>Laurasiatheria</taxon>
        <taxon>Carnivora</taxon>
        <taxon>Feliformia</taxon>
        <taxon>Hyaenidae</taxon>
        <taxon>Crocuta</taxon>
    </lineage>
</organism>